<keyword evidence="2" id="KW-1185">Reference proteome</keyword>
<dbReference type="Proteomes" id="UP001193389">
    <property type="component" value="Chromosome"/>
</dbReference>
<dbReference type="InterPro" id="IPR014710">
    <property type="entry name" value="RmlC-like_jellyroll"/>
</dbReference>
<dbReference type="EMBL" id="AP018694">
    <property type="protein sequence ID" value="BBE17522.1"/>
    <property type="molecule type" value="Genomic_DNA"/>
</dbReference>
<organism evidence="1 2">
    <name type="scientific">Aquipluma nitroreducens</name>
    <dbReference type="NCBI Taxonomy" id="2010828"/>
    <lineage>
        <taxon>Bacteria</taxon>
        <taxon>Pseudomonadati</taxon>
        <taxon>Bacteroidota</taxon>
        <taxon>Bacteroidia</taxon>
        <taxon>Marinilabiliales</taxon>
        <taxon>Prolixibacteraceae</taxon>
        <taxon>Aquipluma</taxon>
    </lineage>
</organism>
<dbReference type="KEGG" id="anf:AQPE_1673"/>
<accession>A0A5K7S7I9</accession>
<evidence type="ECO:0000313" key="1">
    <source>
        <dbReference type="EMBL" id="BBE17522.1"/>
    </source>
</evidence>
<name>A0A5K7S7I9_9BACT</name>
<protein>
    <submittedName>
        <fullName evidence="1">cAMP-binding proteins - catabolite gene activator and regulatory subunit of cAMP-dependent protein kinases</fullName>
    </submittedName>
</protein>
<dbReference type="SUPFAM" id="SSF51206">
    <property type="entry name" value="cAMP-binding domain-like"/>
    <property type="match status" value="1"/>
</dbReference>
<dbReference type="AlphaFoldDB" id="A0A5K7S7I9"/>
<sequence length="175" mass="20385">MVQLKKFFTTKSSEKLKKGEHFLDYGDQSQKLGIVLDGILYSTYLSETGQEWISNFFYPPNHAIITSHESFMLESKSTESIRAYEDSTIIYITKTEYDDLTKQNPQLEHMVRVLAEASYVQALKRVYDFQSLTAAQRVKKFIAENNVLVQKVQRQHIASYLGIHRNIFTRVLHKI</sequence>
<reference evidence="1" key="1">
    <citation type="journal article" date="2020" name="Int. J. Syst. Evol. Microbiol.">
        <title>Aquipluma nitroreducens gen. nov. sp. nov., a novel facultatively anaerobic bacterium isolated from a freshwater lake.</title>
        <authorList>
            <person name="Watanabe M."/>
            <person name="Kojima H."/>
            <person name="Fukui M."/>
        </authorList>
    </citation>
    <scope>NUCLEOTIDE SEQUENCE</scope>
    <source>
        <strain evidence="1">MeG22</strain>
    </source>
</reference>
<dbReference type="Gene3D" id="2.60.120.10">
    <property type="entry name" value="Jelly Rolls"/>
    <property type="match status" value="1"/>
</dbReference>
<dbReference type="InterPro" id="IPR018490">
    <property type="entry name" value="cNMP-bd_dom_sf"/>
</dbReference>
<proteinExistence type="predicted"/>
<gene>
    <name evidence="1" type="ORF">AQPE_1673</name>
</gene>
<evidence type="ECO:0000313" key="2">
    <source>
        <dbReference type="Proteomes" id="UP001193389"/>
    </source>
</evidence>